<comment type="function">
    <text evidence="13">Serine/threonine protein kinase which activates checkpoint signaling upon genotoxic stresses such as ionizing radiation (IR), ultraviolet light (UV), or DNA replication stalling, thereby acting as a DNA damage sensor. Recognizes the substrate consensus sequence [ST]-Q. Phosphorylates histone H2A to form H2AS128ph (gamma-H2A) at sites of DNA damage, involved in the regulation of DNA damage response mechanism. Required for the control of telomere length and genome stability.</text>
</comment>
<dbReference type="GO" id="GO:0005634">
    <property type="term" value="C:nucleus"/>
    <property type="evidence" value="ECO:0007669"/>
    <property type="project" value="UniProtKB-SubCell"/>
</dbReference>
<evidence type="ECO:0000256" key="4">
    <source>
        <dbReference type="ARBA" id="ARBA00012513"/>
    </source>
</evidence>
<comment type="catalytic activity">
    <reaction evidence="14">
        <text>L-threonyl-[protein] + ATP = O-phospho-L-threonyl-[protein] + ADP + H(+)</text>
        <dbReference type="Rhea" id="RHEA:46608"/>
        <dbReference type="Rhea" id="RHEA-COMP:11060"/>
        <dbReference type="Rhea" id="RHEA-COMP:11605"/>
        <dbReference type="ChEBI" id="CHEBI:15378"/>
        <dbReference type="ChEBI" id="CHEBI:30013"/>
        <dbReference type="ChEBI" id="CHEBI:30616"/>
        <dbReference type="ChEBI" id="CHEBI:61977"/>
        <dbReference type="ChEBI" id="CHEBI:456216"/>
        <dbReference type="EC" id="2.7.11.1"/>
    </reaction>
</comment>
<evidence type="ECO:0000256" key="11">
    <source>
        <dbReference type="ARBA" id="ARBA00023204"/>
    </source>
</evidence>
<evidence type="ECO:0000256" key="2">
    <source>
        <dbReference type="ARBA" id="ARBA00010769"/>
    </source>
</evidence>
<gene>
    <name evidence="20" type="ORF">BU16DRAFT_614473</name>
</gene>
<dbReference type="Pfam" id="PF00454">
    <property type="entry name" value="PI3_PI4_kinase"/>
    <property type="match status" value="1"/>
</dbReference>
<dbReference type="PANTHER" id="PTHR11139:SF125">
    <property type="entry name" value="SERINE_THREONINE-PROTEIN KINASE MEC1"/>
    <property type="match status" value="1"/>
</dbReference>
<dbReference type="GO" id="GO:0004674">
    <property type="term" value="F:protein serine/threonine kinase activity"/>
    <property type="evidence" value="ECO:0007669"/>
    <property type="project" value="UniProtKB-KW"/>
</dbReference>
<feature type="region of interest" description="Disordered" evidence="16">
    <location>
        <begin position="1"/>
        <end position="28"/>
    </location>
</feature>
<sequence length="2500" mass="280451">MARRGGDSTQRPANLALTNGSVPNGAPPPSTIAAQIVNNHSNVNAQQEPTTKAVFGQLLQEYLSDPSTDEPNSQLNAELITVVAEAGLDVLLRDNPFAPDLLVPQAIDSISVIKLTIQRRPELLLSTKPSEGENGVVRPKLFLRLLPKILPLMGHCQLDAIQDHLQSLLLSCIQVLQRTSDLWQHAVSLIQLYRSCIDDILRALETSFSRQASSPGAFAIILPPSNGINDAWPESQHLVALPQGAQITISSPSQATVIAFSLIKIIAAVDASPLRSTLTHSWHDNTLQWALDSCARLWSRCARWTQENEQVPPKISIAYLQSLEAVSIRQAPEPDHFYLASDSAAASLSYGLFDILKSYLGANFDGTLQTKLTWSLVRLRSLLDQPREEVTRVPWHPGGPKKIMDEILSPVILQMSHKSSIVSDLISDFQVAVCLWVPPSEWPSELDATKQRIMSTEPVFDDIGLELEASSLLRAYRDTVRHESDRPQKRQRLQASEDGNVSRGLYKSFVDEIASHLGDRASGLKGLRNNAVDRFLVLSEDRRIVLFSEKCLTNVACAGAHSLEATKSDSGQLDCFSCRVCDDTSPGALPNPRPCWNDGSHGDDWKEMISTLAALVEIPEFQRSTKPRIFMALTIRRVFNHISDGEYLDLDLSSLGQWCLRSLRSTLRELRIIAGRAVTAFLRQDVPKEVKRKNRVNALNFYRTLAEKNDLPVQETLILAYGQAARVCGEDELNIILIHLVEYLNHSNPLLCGVAYNELSGLADSFNQKPADMFRPFWKSIGPTVIKDLQTRPQKAQQLSELLGMSVNQMLLMTQTETLPYLVLTKKKDVLRRIASARGTSIQDVCTQPRTNLAAILALLLRQQSPDVEKSAMDTLVEIAPAFQENDNDLSSWIKLEPILVACELLKAAAEEDESKKPQVHLAFQSLAMLAERKSGSKTTMKKAKALVSFFESHVLGIMAHFSEVLDNPHETHPVQERRRCVGAIEEMINLAKGHVNIALPQIRACLQSAMGDKQLSDQTFSVWAALLTVVDEEDIESLIDQTFAIIAQNWNFFGEESQVKAYDTVGNLIKTHSTLLRERIDCVPSLASIPLMSKYDAEINRFKSKVELGSHFDTFSQRCGDENAVVVTRALEELIPFLEANQFFLHESAISQKPTRVLSQLTRSILDACNRFTEEHFDITVLCARCLGLIGCLDPHRVEAVREKREILVLSNFERAIEVIDFTAFLLDRILVKVFHSATNARAQGFLAYVMQELLKFCGFSELATHRPRSSQPTPIYRRWIEIPESVRSTLTPFLSSRYMIKSNLTSTPALQTYPLFTEDSNHANWLRTLVFDLLQRGKGENAKMIFPVLARIIRGHDLSIASFILPFAALNVIVGGTDQETSDVSQELLTVLKTQIFEGDHAGADNIKQCSENVFQVLDYLSRWLQEKRKAMAEARSMAGRTGRGLNEDDEMKDISQISSVERILQGIPAEVISRRAVECGSYARALFHWEQYTRQQRERAERSKDVFQQAAYFQHLQYIYAQIDEPDSIEGISAHLHVLDPDQQVLEHRKAGRWTAAQSWYELALAEKPNDPDIQVNLLTCLKESGQYDSLLNYVEGFHTSSNTRTPKALPFAAEAAWVTGKWQNLERILASPSEELSQVSQEFDVGIGRALLALRRKDQGDFMKTIDAVRENVARGFSPTSTASIQACHDNLLRLHVLYEIETIGGTSISAPGNQDIILAKMDRRLDILGSYTSEKQYLLGIRRAAMQLSHLSFTKLDVASAWLTSARLARKANFTTTAYNSVLHAAQLGDDAAKIEHSRLLWKDGHHRKAIQNLEGAIASKAFESQNSGPIDNSVNISADQLQSENKLTARAHLLLAKWLDRAGQTKSYHLREKYQTGVRAFPRWDKGHYYLGRHYNKILESEKLLPRNKQSVTFLAGEMNKLVIDNYIRAMVYGTKYYYQMVPKVLTLWLDLGMDVQAAAQRASVEPEIAAQRVRSLDNIHKHLRKYMADRVPAYAWYTAFPQIITRISHPNKNVYDVLSAIIIKVAAKYPQQALWSLLAVPKATAQDRAARGVQVLQKLKDFKRTKSESPFQDLKALILNGQRLSEALLAACEVPVETRTTHVSLTQDLRFNPKLAPCLLVVPIEATMIAALPAADGTKAIRAHNPFPHDAITIASFHDDVLVLSSLQRPRKLTVRGSDGRQYGLLCKPKDDLRKDQRLMEFNAMINRALKRDIESSKRRLYIKTYGVTPLNEECGTIEWVEGLKPMRDIIIRLYRQKNVPIDYGELKSLLAEACSDPSKTNIFTERILKKFPPVLYEWFIETFPEPEAWLAARLRYTRSCAVMSIIGHILGLGDRHGENVLLEEGNGGVFHVDFNCLFDKGLTFEKPELVPFRLTHNMVDAMGPSSIEGPFRTAAELTYQQLRQHEDTLITILETFVHDPTADFLGGKRKKRIEGVPDSPKEVLEAVRAKVGGLMRGESVPLSVEGYVEALIAMAMDPRNLAAMYIGWCAFF</sequence>
<evidence type="ECO:0000256" key="1">
    <source>
        <dbReference type="ARBA" id="ARBA00004123"/>
    </source>
</evidence>
<evidence type="ECO:0000256" key="5">
    <source>
        <dbReference type="ARBA" id="ARBA00022527"/>
    </source>
</evidence>
<evidence type="ECO:0000256" key="7">
    <source>
        <dbReference type="ARBA" id="ARBA00022741"/>
    </source>
</evidence>
<dbReference type="Proteomes" id="UP000799750">
    <property type="component" value="Unassembled WGS sequence"/>
</dbReference>
<dbReference type="Gene3D" id="1.25.40.10">
    <property type="entry name" value="Tetratricopeptide repeat domain"/>
    <property type="match status" value="1"/>
</dbReference>
<evidence type="ECO:0000259" key="19">
    <source>
        <dbReference type="PROSITE" id="PS51190"/>
    </source>
</evidence>
<keyword evidence="11" id="KW-0234">DNA repair</keyword>
<dbReference type="InterPro" id="IPR014009">
    <property type="entry name" value="PIK_FAT"/>
</dbReference>
<organism evidence="20 21">
    <name type="scientific">Lophium mytilinum</name>
    <dbReference type="NCBI Taxonomy" id="390894"/>
    <lineage>
        <taxon>Eukaryota</taxon>
        <taxon>Fungi</taxon>
        <taxon>Dikarya</taxon>
        <taxon>Ascomycota</taxon>
        <taxon>Pezizomycotina</taxon>
        <taxon>Dothideomycetes</taxon>
        <taxon>Pleosporomycetidae</taxon>
        <taxon>Mytilinidiales</taxon>
        <taxon>Mytilinidiaceae</taxon>
        <taxon>Lophium</taxon>
    </lineage>
</organism>
<dbReference type="OrthoDB" id="381190at2759"/>
<dbReference type="InterPro" id="IPR000403">
    <property type="entry name" value="PI3/4_kinase_cat_dom"/>
</dbReference>
<evidence type="ECO:0000256" key="14">
    <source>
        <dbReference type="ARBA" id="ARBA00047899"/>
    </source>
</evidence>
<evidence type="ECO:0000256" key="9">
    <source>
        <dbReference type="ARBA" id="ARBA00022777"/>
    </source>
</evidence>
<evidence type="ECO:0000313" key="20">
    <source>
        <dbReference type="EMBL" id="KAF2500762.1"/>
    </source>
</evidence>
<dbReference type="InterPro" id="IPR057564">
    <property type="entry name" value="HEAT_ATR"/>
</dbReference>
<dbReference type="Pfam" id="PF02259">
    <property type="entry name" value="FAT"/>
    <property type="match status" value="1"/>
</dbReference>
<keyword evidence="8" id="KW-0227">DNA damage</keyword>
<evidence type="ECO:0000256" key="15">
    <source>
        <dbReference type="ARBA" id="ARBA00048679"/>
    </source>
</evidence>
<feature type="domain" description="FATC" evidence="19">
    <location>
        <begin position="2468"/>
        <end position="2500"/>
    </location>
</feature>
<dbReference type="Gene3D" id="3.30.1010.10">
    <property type="entry name" value="Phosphatidylinositol 3-kinase Catalytic Subunit, Chain A, domain 4"/>
    <property type="match status" value="1"/>
</dbReference>
<dbReference type="InterPro" id="IPR003151">
    <property type="entry name" value="PIK-rel_kinase_FAT"/>
</dbReference>
<dbReference type="GO" id="GO:0005524">
    <property type="term" value="F:ATP binding"/>
    <property type="evidence" value="ECO:0007669"/>
    <property type="project" value="UniProtKB-KW"/>
</dbReference>
<reference evidence="20" key="1">
    <citation type="journal article" date="2020" name="Stud. Mycol.">
        <title>101 Dothideomycetes genomes: a test case for predicting lifestyles and emergence of pathogens.</title>
        <authorList>
            <person name="Haridas S."/>
            <person name="Albert R."/>
            <person name="Binder M."/>
            <person name="Bloem J."/>
            <person name="Labutti K."/>
            <person name="Salamov A."/>
            <person name="Andreopoulos B."/>
            <person name="Baker S."/>
            <person name="Barry K."/>
            <person name="Bills G."/>
            <person name="Bluhm B."/>
            <person name="Cannon C."/>
            <person name="Castanera R."/>
            <person name="Culley D."/>
            <person name="Daum C."/>
            <person name="Ezra D."/>
            <person name="Gonzalez J."/>
            <person name="Henrissat B."/>
            <person name="Kuo A."/>
            <person name="Liang C."/>
            <person name="Lipzen A."/>
            <person name="Lutzoni F."/>
            <person name="Magnuson J."/>
            <person name="Mondo S."/>
            <person name="Nolan M."/>
            <person name="Ohm R."/>
            <person name="Pangilinan J."/>
            <person name="Park H.-J."/>
            <person name="Ramirez L."/>
            <person name="Alfaro M."/>
            <person name="Sun H."/>
            <person name="Tritt A."/>
            <person name="Yoshinaga Y."/>
            <person name="Zwiers L.-H."/>
            <person name="Turgeon B."/>
            <person name="Goodwin S."/>
            <person name="Spatafora J."/>
            <person name="Crous P."/>
            <person name="Grigoriev I."/>
        </authorList>
    </citation>
    <scope>NUCLEOTIDE SEQUENCE</scope>
    <source>
        <strain evidence="20">CBS 269.34</strain>
    </source>
</reference>
<dbReference type="Gene3D" id="1.10.1070.11">
    <property type="entry name" value="Phosphatidylinositol 3-/4-kinase, catalytic domain"/>
    <property type="match status" value="1"/>
</dbReference>
<dbReference type="InterPro" id="IPR018936">
    <property type="entry name" value="PI3/4_kinase_CS"/>
</dbReference>
<dbReference type="GO" id="GO:0005694">
    <property type="term" value="C:chromosome"/>
    <property type="evidence" value="ECO:0007669"/>
    <property type="project" value="TreeGrafter"/>
</dbReference>
<dbReference type="InterPro" id="IPR011009">
    <property type="entry name" value="Kinase-like_dom_sf"/>
</dbReference>
<dbReference type="SMART" id="SM01343">
    <property type="entry name" value="FATC"/>
    <property type="match status" value="1"/>
</dbReference>
<feature type="domain" description="FAT" evidence="18">
    <location>
        <begin position="1474"/>
        <end position="2050"/>
    </location>
</feature>
<dbReference type="GO" id="GO:0000723">
    <property type="term" value="P:telomere maintenance"/>
    <property type="evidence" value="ECO:0007669"/>
    <property type="project" value="TreeGrafter"/>
</dbReference>
<dbReference type="InterPro" id="IPR016024">
    <property type="entry name" value="ARM-type_fold"/>
</dbReference>
<evidence type="ECO:0000256" key="3">
    <source>
        <dbReference type="ARBA" id="ARBA00011370"/>
    </source>
</evidence>
<dbReference type="PROSITE" id="PS00916">
    <property type="entry name" value="PI3_4_KINASE_2"/>
    <property type="match status" value="1"/>
</dbReference>
<evidence type="ECO:0000259" key="18">
    <source>
        <dbReference type="PROSITE" id="PS51189"/>
    </source>
</evidence>
<dbReference type="SUPFAM" id="SSF48371">
    <property type="entry name" value="ARM repeat"/>
    <property type="match status" value="1"/>
</dbReference>
<feature type="domain" description="PI3K/PI4K catalytic" evidence="17">
    <location>
        <begin position="2164"/>
        <end position="2473"/>
    </location>
</feature>
<keyword evidence="7" id="KW-0547">Nucleotide-binding</keyword>
<dbReference type="InterPro" id="IPR050517">
    <property type="entry name" value="DDR_Repair_Kinase"/>
</dbReference>
<keyword evidence="21" id="KW-1185">Reference proteome</keyword>
<dbReference type="InterPro" id="IPR056802">
    <property type="entry name" value="ATR-like_M-HEAT"/>
</dbReference>
<dbReference type="PANTHER" id="PTHR11139">
    <property type="entry name" value="ATAXIA TELANGIECTASIA MUTATED ATM -RELATED"/>
    <property type="match status" value="1"/>
</dbReference>
<evidence type="ECO:0000256" key="13">
    <source>
        <dbReference type="ARBA" id="ARBA00025079"/>
    </source>
</evidence>
<comment type="similarity">
    <text evidence="2">Belongs to the PI3/PI4-kinase family. ATM subfamily.</text>
</comment>
<evidence type="ECO:0000256" key="8">
    <source>
        <dbReference type="ARBA" id="ARBA00022763"/>
    </source>
</evidence>
<dbReference type="Pfam" id="PF25030">
    <property type="entry name" value="M-HEAT_ATR"/>
    <property type="match status" value="1"/>
</dbReference>
<evidence type="ECO:0000256" key="12">
    <source>
        <dbReference type="ARBA" id="ARBA00023242"/>
    </source>
</evidence>
<dbReference type="SUPFAM" id="SSF56112">
    <property type="entry name" value="Protein kinase-like (PK-like)"/>
    <property type="match status" value="1"/>
</dbReference>
<dbReference type="PROSITE" id="PS51190">
    <property type="entry name" value="FATC"/>
    <property type="match status" value="1"/>
</dbReference>
<dbReference type="SMART" id="SM00146">
    <property type="entry name" value="PI3Kc"/>
    <property type="match status" value="1"/>
</dbReference>
<keyword evidence="10" id="KW-0067">ATP-binding</keyword>
<name>A0A6A6R8M6_9PEZI</name>
<protein>
    <recommendedName>
        <fullName evidence="4">non-specific serine/threonine protein kinase</fullName>
        <ecNumber evidence="4">2.7.11.1</ecNumber>
    </recommendedName>
</protein>
<dbReference type="InterPro" id="IPR012993">
    <property type="entry name" value="UME"/>
</dbReference>
<evidence type="ECO:0000256" key="16">
    <source>
        <dbReference type="SAM" id="MobiDB-lite"/>
    </source>
</evidence>
<feature type="compositionally biased region" description="Polar residues" evidence="16">
    <location>
        <begin position="7"/>
        <end position="22"/>
    </location>
</feature>
<evidence type="ECO:0000259" key="17">
    <source>
        <dbReference type="PROSITE" id="PS50290"/>
    </source>
</evidence>
<proteinExistence type="inferred from homology"/>
<comment type="catalytic activity">
    <reaction evidence="15">
        <text>L-seryl-[protein] + ATP = O-phospho-L-seryl-[protein] + ADP + H(+)</text>
        <dbReference type="Rhea" id="RHEA:17989"/>
        <dbReference type="Rhea" id="RHEA-COMP:9863"/>
        <dbReference type="Rhea" id="RHEA-COMP:11604"/>
        <dbReference type="ChEBI" id="CHEBI:15378"/>
        <dbReference type="ChEBI" id="CHEBI:29999"/>
        <dbReference type="ChEBI" id="CHEBI:30616"/>
        <dbReference type="ChEBI" id="CHEBI:83421"/>
        <dbReference type="ChEBI" id="CHEBI:456216"/>
        <dbReference type="EC" id="2.7.11.1"/>
    </reaction>
</comment>
<dbReference type="Pfam" id="PF02260">
    <property type="entry name" value="FATC"/>
    <property type="match status" value="1"/>
</dbReference>
<evidence type="ECO:0000256" key="6">
    <source>
        <dbReference type="ARBA" id="ARBA00022679"/>
    </source>
</evidence>
<keyword evidence="6" id="KW-0808">Transferase</keyword>
<keyword evidence="5" id="KW-0723">Serine/threonine-protein kinase</keyword>
<dbReference type="InterPro" id="IPR003152">
    <property type="entry name" value="FATC_dom"/>
</dbReference>
<comment type="subunit">
    <text evidence="3">Associates with DNA double-strand breaks.</text>
</comment>
<dbReference type="GO" id="GO:0006281">
    <property type="term" value="P:DNA repair"/>
    <property type="evidence" value="ECO:0007669"/>
    <property type="project" value="UniProtKB-KW"/>
</dbReference>
<dbReference type="Pfam" id="PF23593">
    <property type="entry name" value="HEAT_ATR"/>
    <property type="match status" value="1"/>
</dbReference>
<keyword evidence="9 20" id="KW-0418">Kinase</keyword>
<dbReference type="SMART" id="SM00802">
    <property type="entry name" value="UME"/>
    <property type="match status" value="1"/>
</dbReference>
<comment type="subcellular location">
    <subcellularLocation>
        <location evidence="1">Nucleus</location>
    </subcellularLocation>
</comment>
<dbReference type="CDD" id="cd00892">
    <property type="entry name" value="PIKKc_ATR"/>
    <property type="match status" value="1"/>
</dbReference>
<dbReference type="PROSITE" id="PS50290">
    <property type="entry name" value="PI3_4_KINASE_3"/>
    <property type="match status" value="1"/>
</dbReference>
<dbReference type="SUPFAM" id="SSF48452">
    <property type="entry name" value="TPR-like"/>
    <property type="match status" value="1"/>
</dbReference>
<evidence type="ECO:0000313" key="21">
    <source>
        <dbReference type="Proteomes" id="UP000799750"/>
    </source>
</evidence>
<evidence type="ECO:0000256" key="10">
    <source>
        <dbReference type="ARBA" id="ARBA00022840"/>
    </source>
</evidence>
<dbReference type="InterPro" id="IPR036940">
    <property type="entry name" value="PI3/4_kinase_cat_sf"/>
</dbReference>
<dbReference type="Pfam" id="PF08064">
    <property type="entry name" value="UME"/>
    <property type="match status" value="1"/>
</dbReference>
<dbReference type="EMBL" id="MU004183">
    <property type="protein sequence ID" value="KAF2500762.1"/>
    <property type="molecule type" value="Genomic_DNA"/>
</dbReference>
<dbReference type="EC" id="2.7.11.1" evidence="4"/>
<dbReference type="PROSITE" id="PS51189">
    <property type="entry name" value="FAT"/>
    <property type="match status" value="1"/>
</dbReference>
<dbReference type="FunFam" id="1.10.1070.11:FF:000031">
    <property type="entry name" value="Phosphatidyl inositol 3-kinase"/>
    <property type="match status" value="1"/>
</dbReference>
<dbReference type="InterPro" id="IPR011990">
    <property type="entry name" value="TPR-like_helical_dom_sf"/>
</dbReference>
<dbReference type="GO" id="GO:0000077">
    <property type="term" value="P:DNA damage checkpoint signaling"/>
    <property type="evidence" value="ECO:0007669"/>
    <property type="project" value="TreeGrafter"/>
</dbReference>
<accession>A0A6A6R8M6</accession>
<keyword evidence="12" id="KW-0539">Nucleus</keyword>